<dbReference type="EMBL" id="BSSQ01000004">
    <property type="protein sequence ID" value="GLX66727.1"/>
    <property type="molecule type" value="Genomic_DNA"/>
</dbReference>
<dbReference type="Proteomes" id="UP001157114">
    <property type="component" value="Unassembled WGS sequence"/>
</dbReference>
<accession>A0ABQ6GCC7</accession>
<evidence type="ECO:0000313" key="1">
    <source>
        <dbReference type="EMBL" id="GLX66727.1"/>
    </source>
</evidence>
<sequence>MENVHHRHPSPGHVRTWPTLQSGLAWLEEIVGIGVLERAFIIKKQAGIRVEQAEVMDAGFLHPVME</sequence>
<name>A0ABQ6GCC7_9BACL</name>
<organism evidence="1 2">
    <name type="scientific">Paenibacillus glycanilyticus</name>
    <dbReference type="NCBI Taxonomy" id="126569"/>
    <lineage>
        <taxon>Bacteria</taxon>
        <taxon>Bacillati</taxon>
        <taxon>Bacillota</taxon>
        <taxon>Bacilli</taxon>
        <taxon>Bacillales</taxon>
        <taxon>Paenibacillaceae</taxon>
        <taxon>Paenibacillus</taxon>
    </lineage>
</organism>
<protein>
    <submittedName>
        <fullName evidence="1">Uncharacterized protein</fullName>
    </submittedName>
</protein>
<proteinExistence type="predicted"/>
<evidence type="ECO:0000313" key="2">
    <source>
        <dbReference type="Proteomes" id="UP001157114"/>
    </source>
</evidence>
<reference evidence="1 2" key="1">
    <citation type="submission" date="2023-03" db="EMBL/GenBank/DDBJ databases">
        <title>Draft genome sequence of the bacteria which degrade cell wall of Tricholomamatutake.</title>
        <authorList>
            <person name="Konishi Y."/>
            <person name="Fukuta Y."/>
            <person name="Shirasaka N."/>
        </authorList>
    </citation>
    <scope>NUCLEOTIDE SEQUENCE [LARGE SCALE GENOMIC DNA]</scope>
    <source>
        <strain evidence="2">mu1</strain>
    </source>
</reference>
<keyword evidence="2" id="KW-1185">Reference proteome</keyword>
<comment type="caution">
    <text evidence="1">The sequence shown here is derived from an EMBL/GenBank/DDBJ whole genome shotgun (WGS) entry which is preliminary data.</text>
</comment>
<gene>
    <name evidence="1" type="ORF">MU1_10710</name>
</gene>